<name>A0A9D9I1K0_9FIRM</name>
<evidence type="ECO:0000313" key="4">
    <source>
        <dbReference type="EMBL" id="MBO8463468.1"/>
    </source>
</evidence>
<dbReference type="Gene3D" id="1.10.357.10">
    <property type="entry name" value="Tetracycline Repressor, domain 2"/>
    <property type="match status" value="1"/>
</dbReference>
<accession>A0A9D9I1K0</accession>
<evidence type="ECO:0000256" key="2">
    <source>
        <dbReference type="PROSITE-ProRule" id="PRU00335"/>
    </source>
</evidence>
<sequence>MKDYVGFEDKKTEDKVLDAALQIVKEKTISGTRMHLIAEEANMVQSNVHYYFKTKNDLMIALQKKVLNRCIELRKQLSMNCEDTLESQLDTFFQQKLDFILQETAYDYAEIDFWIQGRINETMRTEFCKSFQGWRDEIGVLLDKYVPDLSKEKRLSIPYMLVSLLEGASLQYLIDEGSFDIHEYFAFCKKQVLKAIYE</sequence>
<feature type="domain" description="HTH tetR-type" evidence="3">
    <location>
        <begin position="10"/>
        <end position="70"/>
    </location>
</feature>
<dbReference type="InterPro" id="IPR009057">
    <property type="entry name" value="Homeodomain-like_sf"/>
</dbReference>
<dbReference type="Pfam" id="PF00440">
    <property type="entry name" value="TetR_N"/>
    <property type="match status" value="1"/>
</dbReference>
<dbReference type="SUPFAM" id="SSF46689">
    <property type="entry name" value="Homeodomain-like"/>
    <property type="match status" value="1"/>
</dbReference>
<comment type="caution">
    <text evidence="4">The sequence shown here is derived from an EMBL/GenBank/DDBJ whole genome shotgun (WGS) entry which is preliminary data.</text>
</comment>
<dbReference type="Proteomes" id="UP000823618">
    <property type="component" value="Unassembled WGS sequence"/>
</dbReference>
<dbReference type="Gene3D" id="1.10.10.60">
    <property type="entry name" value="Homeodomain-like"/>
    <property type="match status" value="1"/>
</dbReference>
<dbReference type="PRINTS" id="PR00455">
    <property type="entry name" value="HTHTETR"/>
</dbReference>
<evidence type="ECO:0000259" key="3">
    <source>
        <dbReference type="PROSITE" id="PS50977"/>
    </source>
</evidence>
<gene>
    <name evidence="4" type="ORF">IAC13_05995</name>
</gene>
<dbReference type="EMBL" id="JADIML010000163">
    <property type="protein sequence ID" value="MBO8463468.1"/>
    <property type="molecule type" value="Genomic_DNA"/>
</dbReference>
<evidence type="ECO:0000256" key="1">
    <source>
        <dbReference type="ARBA" id="ARBA00023125"/>
    </source>
</evidence>
<organism evidence="4 5">
    <name type="scientific">Candidatus Scybalomonas excrementavium</name>
    <dbReference type="NCBI Taxonomy" id="2840943"/>
    <lineage>
        <taxon>Bacteria</taxon>
        <taxon>Bacillati</taxon>
        <taxon>Bacillota</taxon>
        <taxon>Clostridia</taxon>
        <taxon>Lachnospirales</taxon>
        <taxon>Lachnospiraceae</taxon>
        <taxon>Lachnospiraceae incertae sedis</taxon>
        <taxon>Candidatus Scybalomonas</taxon>
    </lineage>
</organism>
<protein>
    <submittedName>
        <fullName evidence="4">TetR/AcrR family transcriptional regulator</fullName>
    </submittedName>
</protein>
<reference evidence="4" key="1">
    <citation type="submission" date="2020-10" db="EMBL/GenBank/DDBJ databases">
        <authorList>
            <person name="Gilroy R."/>
        </authorList>
    </citation>
    <scope>NUCLEOTIDE SEQUENCE</scope>
    <source>
        <strain evidence="4">E3-2379</strain>
    </source>
</reference>
<dbReference type="GO" id="GO:0003677">
    <property type="term" value="F:DNA binding"/>
    <property type="evidence" value="ECO:0007669"/>
    <property type="project" value="UniProtKB-UniRule"/>
</dbReference>
<dbReference type="InterPro" id="IPR001647">
    <property type="entry name" value="HTH_TetR"/>
</dbReference>
<dbReference type="PROSITE" id="PS50977">
    <property type="entry name" value="HTH_TETR_2"/>
    <property type="match status" value="1"/>
</dbReference>
<reference evidence="4" key="2">
    <citation type="journal article" date="2021" name="PeerJ">
        <title>Extensive microbial diversity within the chicken gut microbiome revealed by metagenomics and culture.</title>
        <authorList>
            <person name="Gilroy R."/>
            <person name="Ravi A."/>
            <person name="Getino M."/>
            <person name="Pursley I."/>
            <person name="Horton D.L."/>
            <person name="Alikhan N.F."/>
            <person name="Baker D."/>
            <person name="Gharbi K."/>
            <person name="Hall N."/>
            <person name="Watson M."/>
            <person name="Adriaenssens E.M."/>
            <person name="Foster-Nyarko E."/>
            <person name="Jarju S."/>
            <person name="Secka A."/>
            <person name="Antonio M."/>
            <person name="Oren A."/>
            <person name="Chaudhuri R.R."/>
            <person name="La Ragione R."/>
            <person name="Hildebrand F."/>
            <person name="Pallen M.J."/>
        </authorList>
    </citation>
    <scope>NUCLEOTIDE SEQUENCE</scope>
    <source>
        <strain evidence="4">E3-2379</strain>
    </source>
</reference>
<keyword evidence="1 2" id="KW-0238">DNA-binding</keyword>
<feature type="DNA-binding region" description="H-T-H motif" evidence="2">
    <location>
        <begin position="33"/>
        <end position="52"/>
    </location>
</feature>
<evidence type="ECO:0000313" key="5">
    <source>
        <dbReference type="Proteomes" id="UP000823618"/>
    </source>
</evidence>
<dbReference type="AlphaFoldDB" id="A0A9D9I1K0"/>
<proteinExistence type="predicted"/>